<evidence type="ECO:0000256" key="2">
    <source>
        <dbReference type="ARBA" id="ARBA00022723"/>
    </source>
</evidence>
<keyword evidence="3" id="KW-0862">Zinc</keyword>
<keyword evidence="5" id="KW-0808">Transferase</keyword>
<dbReference type="GO" id="GO:0032259">
    <property type="term" value="P:methylation"/>
    <property type="evidence" value="ECO:0007669"/>
    <property type="project" value="UniProtKB-KW"/>
</dbReference>
<dbReference type="Gene3D" id="3.20.20.210">
    <property type="match status" value="1"/>
</dbReference>
<feature type="domain" description="Cobalamin-independent methionine synthase MetE C-terminal/archaeal" evidence="4">
    <location>
        <begin position="13"/>
        <end position="45"/>
    </location>
</feature>
<evidence type="ECO:0000256" key="1">
    <source>
        <dbReference type="ARBA" id="ARBA00001947"/>
    </source>
</evidence>
<dbReference type="EMBL" id="KN670520">
    <property type="protein sequence ID" value="KHN02038.1"/>
    <property type="molecule type" value="Genomic_DNA"/>
</dbReference>
<protein>
    <submittedName>
        <fullName evidence="5">5-methyltetrahydropteroyltriglutamate--homocysteine methyltransferase</fullName>
        <ecNumber evidence="5">2.1.1.14</ecNumber>
    </submittedName>
</protein>
<keyword evidence="2" id="KW-0479">Metal-binding</keyword>
<dbReference type="EC" id="2.1.1.14" evidence="5"/>
<dbReference type="GO" id="GO:0008270">
    <property type="term" value="F:zinc ion binding"/>
    <property type="evidence" value="ECO:0007669"/>
    <property type="project" value="InterPro"/>
</dbReference>
<organism evidence="5">
    <name type="scientific">Glycine soja</name>
    <name type="common">Wild soybean</name>
    <dbReference type="NCBI Taxonomy" id="3848"/>
    <lineage>
        <taxon>Eukaryota</taxon>
        <taxon>Viridiplantae</taxon>
        <taxon>Streptophyta</taxon>
        <taxon>Embryophyta</taxon>
        <taxon>Tracheophyta</taxon>
        <taxon>Spermatophyta</taxon>
        <taxon>Magnoliopsida</taxon>
        <taxon>eudicotyledons</taxon>
        <taxon>Gunneridae</taxon>
        <taxon>Pentapetalae</taxon>
        <taxon>rosids</taxon>
        <taxon>fabids</taxon>
        <taxon>Fabales</taxon>
        <taxon>Fabaceae</taxon>
        <taxon>Papilionoideae</taxon>
        <taxon>50 kb inversion clade</taxon>
        <taxon>NPAAA clade</taxon>
        <taxon>indigoferoid/millettioid clade</taxon>
        <taxon>Phaseoleae</taxon>
        <taxon>Glycine</taxon>
        <taxon>Glycine subgen. Soja</taxon>
    </lineage>
</organism>
<evidence type="ECO:0000256" key="3">
    <source>
        <dbReference type="ARBA" id="ARBA00022833"/>
    </source>
</evidence>
<dbReference type="SUPFAM" id="SSF51726">
    <property type="entry name" value="UROD/MetE-like"/>
    <property type="match status" value="1"/>
</dbReference>
<proteinExistence type="predicted"/>
<dbReference type="Pfam" id="PF01717">
    <property type="entry name" value="Meth_synt_2"/>
    <property type="match status" value="1"/>
</dbReference>
<evidence type="ECO:0000259" key="4">
    <source>
        <dbReference type="Pfam" id="PF01717"/>
    </source>
</evidence>
<dbReference type="AlphaFoldDB" id="A0A0B2P2Z9"/>
<gene>
    <name evidence="5" type="ORF">glysoja_047041</name>
</gene>
<sequence length="54" mass="6434">MVWRTLLRFSFTSHIHTHMCYSNFNDIIHPIIDMDVDADVITIHTHISLDLQLR</sequence>
<reference evidence="5" key="1">
    <citation type="submission" date="2014-07" db="EMBL/GenBank/DDBJ databases">
        <title>Identification of a novel salt tolerance gene in wild soybean by whole-genome sequencing.</title>
        <authorList>
            <person name="Lam H.-M."/>
            <person name="Qi X."/>
            <person name="Li M.-W."/>
            <person name="Liu X."/>
            <person name="Xie M."/>
            <person name="Ni M."/>
            <person name="Xu X."/>
        </authorList>
    </citation>
    <scope>NUCLEOTIDE SEQUENCE [LARGE SCALE GENOMIC DNA]</scope>
    <source>
        <tissue evidence="5">Root</tissue>
    </source>
</reference>
<dbReference type="InterPro" id="IPR038071">
    <property type="entry name" value="UROD/MetE-like_sf"/>
</dbReference>
<accession>A0A0B2P2Z9</accession>
<keyword evidence="5" id="KW-0489">Methyltransferase</keyword>
<dbReference type="PANTHER" id="PTHR30519">
    <property type="entry name" value="5-METHYLTETRAHYDROPTEROYLTRIGLUTAMATE--HOMOCYSTEINE METHYLTRANSFERASE"/>
    <property type="match status" value="1"/>
</dbReference>
<dbReference type="InterPro" id="IPR002629">
    <property type="entry name" value="Met_Synth_C/arc"/>
</dbReference>
<evidence type="ECO:0000313" key="5">
    <source>
        <dbReference type="EMBL" id="KHN02038.1"/>
    </source>
</evidence>
<dbReference type="GO" id="GO:0003871">
    <property type="term" value="F:5-methyltetrahydropteroyltriglutamate-homocysteine S-methyltransferase activity"/>
    <property type="evidence" value="ECO:0007669"/>
    <property type="project" value="UniProtKB-EC"/>
</dbReference>
<name>A0A0B2P2Z9_GLYSO</name>
<dbReference type="Proteomes" id="UP000053555">
    <property type="component" value="Unassembled WGS sequence"/>
</dbReference>
<dbReference type="GO" id="GO:0009086">
    <property type="term" value="P:methionine biosynthetic process"/>
    <property type="evidence" value="ECO:0007669"/>
    <property type="project" value="InterPro"/>
</dbReference>
<comment type="cofactor">
    <cofactor evidence="1">
        <name>Zn(2+)</name>
        <dbReference type="ChEBI" id="CHEBI:29105"/>
    </cofactor>
</comment>